<dbReference type="FunFam" id="3.10.580.10:FF:000002">
    <property type="entry name" value="Magnesium/cobalt efflux protein CorC"/>
    <property type="match status" value="1"/>
</dbReference>
<dbReference type="SMART" id="SM01091">
    <property type="entry name" value="CorC_HlyC"/>
    <property type="match status" value="1"/>
</dbReference>
<feature type="transmembrane region" description="Helical" evidence="11">
    <location>
        <begin position="143"/>
        <end position="164"/>
    </location>
</feature>
<dbReference type="EMBL" id="QYTU02000037">
    <property type="protein sequence ID" value="RWR06240.1"/>
    <property type="molecule type" value="Genomic_DNA"/>
</dbReference>
<evidence type="ECO:0000313" key="15">
    <source>
        <dbReference type="Proteomes" id="UP000273811"/>
    </source>
</evidence>
<dbReference type="PANTHER" id="PTHR43099:SF2">
    <property type="entry name" value="UPF0053 PROTEIN YRKA"/>
    <property type="match status" value="1"/>
</dbReference>
<keyword evidence="7 9" id="KW-0129">CBS domain</keyword>
<dbReference type="Pfam" id="PF03471">
    <property type="entry name" value="CorC_HlyC"/>
    <property type="match status" value="1"/>
</dbReference>
<keyword evidence="4 10" id="KW-0812">Transmembrane</keyword>
<evidence type="ECO:0000256" key="7">
    <source>
        <dbReference type="ARBA" id="ARBA00023122"/>
    </source>
</evidence>
<dbReference type="InterPro" id="IPR046342">
    <property type="entry name" value="CBS_dom_sf"/>
</dbReference>
<evidence type="ECO:0000256" key="4">
    <source>
        <dbReference type="ARBA" id="ARBA00022692"/>
    </source>
</evidence>
<keyword evidence="8 10" id="KW-0472">Membrane</keyword>
<evidence type="ECO:0000256" key="3">
    <source>
        <dbReference type="ARBA" id="ARBA00022475"/>
    </source>
</evidence>
<evidence type="ECO:0000256" key="6">
    <source>
        <dbReference type="ARBA" id="ARBA00022989"/>
    </source>
</evidence>
<comment type="similarity">
    <text evidence="2">Belongs to the UPF0053 family.</text>
</comment>
<evidence type="ECO:0000259" key="12">
    <source>
        <dbReference type="PROSITE" id="PS51371"/>
    </source>
</evidence>
<dbReference type="SUPFAM" id="SSF54631">
    <property type="entry name" value="CBS-domain pair"/>
    <property type="match status" value="1"/>
</dbReference>
<evidence type="ECO:0000256" key="9">
    <source>
        <dbReference type="PROSITE-ProRule" id="PRU00703"/>
    </source>
</evidence>
<dbReference type="InterPro" id="IPR036318">
    <property type="entry name" value="FAD-bd_PCMH-like_sf"/>
</dbReference>
<dbReference type="OrthoDB" id="9798188at2"/>
<dbReference type="GO" id="GO:0005886">
    <property type="term" value="C:plasma membrane"/>
    <property type="evidence" value="ECO:0007669"/>
    <property type="project" value="UniProtKB-SubCell"/>
</dbReference>
<dbReference type="Gene3D" id="3.30.465.10">
    <property type="match status" value="1"/>
</dbReference>
<dbReference type="GO" id="GO:0050660">
    <property type="term" value="F:flavin adenine dinucleotide binding"/>
    <property type="evidence" value="ECO:0007669"/>
    <property type="project" value="InterPro"/>
</dbReference>
<dbReference type="PANTHER" id="PTHR43099">
    <property type="entry name" value="UPF0053 PROTEIN YRKA"/>
    <property type="match status" value="1"/>
</dbReference>
<dbReference type="CDD" id="cd04590">
    <property type="entry name" value="CBS_pair_CorC_HlyC_assoc"/>
    <property type="match status" value="1"/>
</dbReference>
<dbReference type="SUPFAM" id="SSF56176">
    <property type="entry name" value="FAD-binding/transporter-associated domain-like"/>
    <property type="match status" value="1"/>
</dbReference>
<organism evidence="14 15">
    <name type="scientific">Siminovitchia fortis</name>
    <dbReference type="NCBI Taxonomy" id="254758"/>
    <lineage>
        <taxon>Bacteria</taxon>
        <taxon>Bacillati</taxon>
        <taxon>Bacillota</taxon>
        <taxon>Bacilli</taxon>
        <taxon>Bacillales</taxon>
        <taxon>Bacillaceae</taxon>
        <taxon>Siminovitchia</taxon>
    </lineage>
</organism>
<proteinExistence type="inferred from homology"/>
<evidence type="ECO:0000256" key="11">
    <source>
        <dbReference type="SAM" id="Phobius"/>
    </source>
</evidence>
<dbReference type="PROSITE" id="PS51371">
    <property type="entry name" value="CBS"/>
    <property type="match status" value="2"/>
</dbReference>
<sequence>MDVVSLLLIVLLIALTAFFVAAEFAIVKVRSTRVDQLIEEGKPAAKAVKHVITHMDEYLSACQLGITITALGIGWLGEPAVKSLFDPLFAKMELGPAVTHILSITIAFLIITFLHVVVGELAPKTVAIQKAEEISLMTAKPLIWFYRIAFPFIWVLNGSARLMVKIFGLHSVSEHEVSHSEEELRIILSESFKSGEINQTELTYVTNIFKFDNRVAKEIMVPRTEMVTFSTDEEIDDWVDVIQDVKFTRYPVHEGDKDNIIGLINIKDILLEQIKNRDSDSELEISAFIKPVIHVIETIPIRDLLLKMQKEHTHMAILLDEYGGTSGLVTVEDIVEEIVGEIRDEFDADEVEDITRVGEDHFIFSGKVLIPDVNDLLGTQLSDEDVDTLGGWILSKKFDVLEGETLHSDGFAFKVTESDGHQIHFVEVFKEIIDEATAEANEKELNHEEA</sequence>
<keyword evidence="5" id="KW-0677">Repeat</keyword>
<dbReference type="InterPro" id="IPR044751">
    <property type="entry name" value="Ion_transp-like_CBS"/>
</dbReference>
<keyword evidence="3" id="KW-1003">Cell membrane</keyword>
<dbReference type="InterPro" id="IPR002550">
    <property type="entry name" value="CNNM"/>
</dbReference>
<evidence type="ECO:0000256" key="5">
    <source>
        <dbReference type="ARBA" id="ARBA00022737"/>
    </source>
</evidence>
<dbReference type="RefSeq" id="WP_120074909.1">
    <property type="nucleotide sequence ID" value="NZ_CP126113.1"/>
</dbReference>
<dbReference type="GeneID" id="56390484"/>
<comment type="subcellular location">
    <subcellularLocation>
        <location evidence="1">Cell membrane</location>
        <topology evidence="1">Multi-pass membrane protein</topology>
    </subcellularLocation>
</comment>
<evidence type="ECO:0000256" key="8">
    <source>
        <dbReference type="ARBA" id="ARBA00023136"/>
    </source>
</evidence>
<feature type="domain" description="CBS" evidence="12">
    <location>
        <begin position="220"/>
        <end position="279"/>
    </location>
</feature>
<feature type="transmembrane region" description="Helical" evidence="11">
    <location>
        <begin position="97"/>
        <end position="122"/>
    </location>
</feature>
<dbReference type="Proteomes" id="UP000273811">
    <property type="component" value="Unassembled WGS sequence"/>
</dbReference>
<dbReference type="Gene3D" id="3.10.580.10">
    <property type="entry name" value="CBS-domain"/>
    <property type="match status" value="1"/>
</dbReference>
<feature type="transmembrane region" description="Helical" evidence="11">
    <location>
        <begin position="6"/>
        <end position="27"/>
    </location>
</feature>
<keyword evidence="15" id="KW-1185">Reference proteome</keyword>
<evidence type="ECO:0000313" key="14">
    <source>
        <dbReference type="EMBL" id="RWR06240.1"/>
    </source>
</evidence>
<comment type="caution">
    <text evidence="14">The sequence shown here is derived from an EMBL/GenBank/DDBJ whole genome shotgun (WGS) entry which is preliminary data.</text>
</comment>
<protein>
    <submittedName>
        <fullName evidence="14">HlyC/CorC family transporter</fullName>
    </submittedName>
</protein>
<reference evidence="14" key="1">
    <citation type="submission" date="2018-12" db="EMBL/GenBank/DDBJ databases">
        <authorList>
            <person name="Sun L."/>
            <person name="Chen Z."/>
        </authorList>
    </citation>
    <scope>NUCLEOTIDE SEQUENCE [LARGE SCALE GENOMIC DNA]</scope>
    <source>
        <strain evidence="14">DSM 16012</strain>
    </source>
</reference>
<evidence type="ECO:0000256" key="1">
    <source>
        <dbReference type="ARBA" id="ARBA00004651"/>
    </source>
</evidence>
<dbReference type="InterPro" id="IPR005170">
    <property type="entry name" value="Transptr-assoc_dom"/>
</dbReference>
<keyword evidence="6 10" id="KW-1133">Transmembrane helix</keyword>
<dbReference type="AlphaFoldDB" id="A0A443ILI7"/>
<dbReference type="PROSITE" id="PS51846">
    <property type="entry name" value="CNNM"/>
    <property type="match status" value="1"/>
</dbReference>
<feature type="domain" description="CBS" evidence="12">
    <location>
        <begin position="288"/>
        <end position="345"/>
    </location>
</feature>
<dbReference type="InterPro" id="IPR000644">
    <property type="entry name" value="CBS_dom"/>
</dbReference>
<evidence type="ECO:0000256" key="10">
    <source>
        <dbReference type="PROSITE-ProRule" id="PRU01193"/>
    </source>
</evidence>
<dbReference type="Pfam" id="PF01595">
    <property type="entry name" value="CNNM"/>
    <property type="match status" value="1"/>
</dbReference>
<gene>
    <name evidence="14" type="ORF">D4N35_014415</name>
</gene>
<dbReference type="Pfam" id="PF00571">
    <property type="entry name" value="CBS"/>
    <property type="match status" value="2"/>
</dbReference>
<evidence type="ECO:0000259" key="13">
    <source>
        <dbReference type="PROSITE" id="PS51846"/>
    </source>
</evidence>
<dbReference type="InterPro" id="IPR051676">
    <property type="entry name" value="UPF0053_domain"/>
</dbReference>
<accession>A0A443ILI7</accession>
<name>A0A443ILI7_9BACI</name>
<dbReference type="InterPro" id="IPR016169">
    <property type="entry name" value="FAD-bd_PCMH_sub2"/>
</dbReference>
<feature type="transmembrane region" description="Helical" evidence="11">
    <location>
        <begin position="58"/>
        <end position="77"/>
    </location>
</feature>
<feature type="domain" description="CNNM transmembrane" evidence="13">
    <location>
        <begin position="1"/>
        <end position="201"/>
    </location>
</feature>
<evidence type="ECO:0000256" key="2">
    <source>
        <dbReference type="ARBA" id="ARBA00006337"/>
    </source>
</evidence>